<keyword evidence="4" id="KW-1185">Reference proteome</keyword>
<protein>
    <submittedName>
        <fullName evidence="3">TAXI family TRAP transporter solute-binding subunit</fullName>
    </submittedName>
</protein>
<dbReference type="PANTHER" id="PTHR42941:SF1">
    <property type="entry name" value="SLL1037 PROTEIN"/>
    <property type="match status" value="1"/>
</dbReference>
<name>A0ABZ2UUJ6_9CYAN</name>
<evidence type="ECO:0000256" key="1">
    <source>
        <dbReference type="SAM" id="Coils"/>
    </source>
</evidence>
<proteinExistence type="predicted"/>
<reference evidence="3 4" key="1">
    <citation type="submission" date="2024-04" db="EMBL/GenBank/DDBJ databases">
        <title>Okeanomitos corallinicola gen. &amp; sp. nov. (Nostocales, Cyanobacteria), a new toxic marine heterocyst-forming cyanobacterium from a coral reef.</title>
        <authorList>
            <person name="Li H."/>
            <person name="Li R."/>
            <person name="Kang J."/>
            <person name="Hii K.S."/>
            <person name="Mohamed H.F."/>
            <person name="Xu X."/>
            <person name="Luo Z."/>
        </authorList>
    </citation>
    <scope>NUCLEOTIDE SEQUENCE [LARGE SCALE GENOMIC DNA]</scope>
    <source>
        <strain evidence="3 4">TIOX110</strain>
    </source>
</reference>
<feature type="transmembrane region" description="Helical" evidence="2">
    <location>
        <begin position="25"/>
        <end position="45"/>
    </location>
</feature>
<organism evidence="3 4">
    <name type="scientific">Okeanomitos corallinicola TIOX110</name>
    <dbReference type="NCBI Taxonomy" id="3133117"/>
    <lineage>
        <taxon>Bacteria</taxon>
        <taxon>Bacillati</taxon>
        <taxon>Cyanobacteriota</taxon>
        <taxon>Cyanophyceae</taxon>
        <taxon>Nostocales</taxon>
        <taxon>Aphanizomenonaceae</taxon>
        <taxon>Okeanomitos</taxon>
    </lineage>
</organism>
<evidence type="ECO:0000256" key="2">
    <source>
        <dbReference type="SAM" id="Phobius"/>
    </source>
</evidence>
<keyword evidence="2" id="KW-0472">Membrane</keyword>
<accession>A0ABZ2UUJ6</accession>
<evidence type="ECO:0000313" key="4">
    <source>
        <dbReference type="Proteomes" id="UP001483337"/>
    </source>
</evidence>
<feature type="coiled-coil region" evidence="1">
    <location>
        <begin position="452"/>
        <end position="479"/>
    </location>
</feature>
<dbReference type="RefSeq" id="WP_353931964.1">
    <property type="nucleotide sequence ID" value="NZ_CP150886.1"/>
</dbReference>
<dbReference type="SUPFAM" id="SSF53850">
    <property type="entry name" value="Periplasmic binding protein-like II"/>
    <property type="match status" value="1"/>
</dbReference>
<keyword evidence="1" id="KW-0175">Coiled coil</keyword>
<keyword evidence="2" id="KW-1133">Transmembrane helix</keyword>
<gene>
    <name evidence="3" type="ORF">WJM97_05120</name>
</gene>
<evidence type="ECO:0000313" key="3">
    <source>
        <dbReference type="EMBL" id="WZB89061.1"/>
    </source>
</evidence>
<dbReference type="Proteomes" id="UP001483337">
    <property type="component" value="Chromosome"/>
</dbReference>
<dbReference type="InterPro" id="IPR011852">
    <property type="entry name" value="TRAP_TAXI"/>
</dbReference>
<dbReference type="EMBL" id="CP150886">
    <property type="protein sequence ID" value="WZB89061.1"/>
    <property type="molecule type" value="Genomic_DNA"/>
</dbReference>
<dbReference type="Gene3D" id="3.40.190.10">
    <property type="entry name" value="Periplasmic binding protein-like II"/>
    <property type="match status" value="2"/>
</dbReference>
<sequence>MTTSKNYSQSKLTNFTLTLDPVSKLIFVSLGLASIGIFAIIIWNISNRFISPQITIAAGDETGESYIISEAIEKVVERRSNIKITIKKSGGTTKNLSMLSAGEADLVTAQADVVSQNIGTLATKKRTFANYRKQPTAKVVSVLYKDVFQLVVRDKNINNLVDLKGKTIALAASGGQYQSFLKIAEHYGLSQKDFKITGLDSNGKTIQGYDDNKADQDFQNNKADAVFRVRALGNKSISKFVNNYQGELIKIPQAEAMKIKQPALESAIIPQGTYKGNPAVPANNLDTIAIPRLLLASNKVDPYVINQITQIINEYRQEIVNEIAQENAEIQPLIAEINQPNNLGVIGIALHPGALSFYERNKPSFVQENADYIALWVTVIVLAAEWIRQIKVWLEQNRKDEADEYINLAINLMEAGQYNLEERQKILDKTFNNAAKALVKESISQESFRTFNEAYKTTREAIENDRNIAQKQIEQKQRENAAKYIRLVVKLLEYRQKNKDLVRQKLDQILEQVVGDLVSENISQESFRTFIEAYKATRDAIERIN</sequence>
<dbReference type="NCBIfam" id="TIGR02122">
    <property type="entry name" value="TRAP_TAXI"/>
    <property type="match status" value="1"/>
</dbReference>
<dbReference type="PANTHER" id="PTHR42941">
    <property type="entry name" value="SLL1037 PROTEIN"/>
    <property type="match status" value="1"/>
</dbReference>
<keyword evidence="2" id="KW-0812">Transmembrane</keyword>
<dbReference type="Pfam" id="PF16868">
    <property type="entry name" value="NMT1_3"/>
    <property type="match status" value="1"/>
</dbReference>